<dbReference type="InterPro" id="IPR059000">
    <property type="entry name" value="ATPase_P-type_domA"/>
</dbReference>
<organism evidence="11">
    <name type="scientific">Morus alba</name>
    <name type="common">White mulberry</name>
    <dbReference type="NCBI Taxonomy" id="3498"/>
    <lineage>
        <taxon>Eukaryota</taxon>
        <taxon>Viridiplantae</taxon>
        <taxon>Streptophyta</taxon>
        <taxon>Embryophyta</taxon>
        <taxon>Tracheophyta</taxon>
        <taxon>Spermatophyta</taxon>
        <taxon>Magnoliopsida</taxon>
        <taxon>eudicotyledons</taxon>
        <taxon>Gunneridae</taxon>
        <taxon>Pentapetalae</taxon>
        <taxon>rosids</taxon>
        <taxon>fabids</taxon>
        <taxon>Rosales</taxon>
        <taxon>Moraceae</taxon>
        <taxon>Moreae</taxon>
        <taxon>Morus</taxon>
    </lineage>
</organism>
<feature type="compositionally biased region" description="Basic and acidic residues" evidence="9">
    <location>
        <begin position="775"/>
        <end position="790"/>
    </location>
</feature>
<dbReference type="GO" id="GO:0016020">
    <property type="term" value="C:membrane"/>
    <property type="evidence" value="ECO:0007669"/>
    <property type="project" value="UniProtKB-SubCell"/>
</dbReference>
<accession>A0A455LTA1</accession>
<dbReference type="EMBL" id="MG773181">
    <property type="protein sequence ID" value="AYW01704.1"/>
    <property type="molecule type" value="mRNA"/>
</dbReference>
<dbReference type="AlphaFoldDB" id="A0A455LTA1"/>
<feature type="transmembrane region" description="Helical" evidence="8">
    <location>
        <begin position="115"/>
        <end position="134"/>
    </location>
</feature>
<proteinExistence type="evidence at transcript level"/>
<dbReference type="InterPro" id="IPR027256">
    <property type="entry name" value="P-typ_ATPase_IB"/>
</dbReference>
<dbReference type="InterPro" id="IPR023299">
    <property type="entry name" value="ATPase_P-typ_cyto_dom_N"/>
</dbReference>
<keyword evidence="8" id="KW-0547">Nucleotide-binding</keyword>
<dbReference type="InterPro" id="IPR006121">
    <property type="entry name" value="HMA_dom"/>
</dbReference>
<dbReference type="Pfam" id="PF00122">
    <property type="entry name" value="E1-E2_ATPase"/>
    <property type="match status" value="1"/>
</dbReference>
<dbReference type="GO" id="GO:0019829">
    <property type="term" value="F:ATPase-coupled monoatomic cation transmembrane transporter activity"/>
    <property type="evidence" value="ECO:0007669"/>
    <property type="project" value="InterPro"/>
</dbReference>
<dbReference type="InterPro" id="IPR036163">
    <property type="entry name" value="HMA_dom_sf"/>
</dbReference>
<dbReference type="Pfam" id="PF00702">
    <property type="entry name" value="Hydrolase"/>
    <property type="match status" value="1"/>
</dbReference>
<evidence type="ECO:0000256" key="6">
    <source>
        <dbReference type="ARBA" id="ARBA00022989"/>
    </source>
</evidence>
<reference evidence="11" key="1">
    <citation type="submission" date="2018-01" db="EMBL/GenBank/DDBJ databases">
        <title>Genome-wide identification and Characterization of Four Gene Families involved in Cd2+ Uptake, Translocation and Sequestration in Mulberry.</title>
        <authorList>
            <person name="Aichun Z."/>
            <person name="Wei F."/>
        </authorList>
    </citation>
    <scope>NUCLEOTIDE SEQUENCE</scope>
</reference>
<dbReference type="SUPFAM" id="SSF81665">
    <property type="entry name" value="Calcium ATPase, transmembrane domain M"/>
    <property type="match status" value="1"/>
</dbReference>
<dbReference type="SUPFAM" id="SSF56784">
    <property type="entry name" value="HAD-like"/>
    <property type="match status" value="1"/>
</dbReference>
<dbReference type="NCBIfam" id="TIGR01525">
    <property type="entry name" value="ATPase-IB_hvy"/>
    <property type="match status" value="1"/>
</dbReference>
<keyword evidence="4 8" id="KW-0479">Metal-binding</keyword>
<evidence type="ECO:0000313" key="11">
    <source>
        <dbReference type="EMBL" id="AYW01704.1"/>
    </source>
</evidence>
<evidence type="ECO:0000256" key="3">
    <source>
        <dbReference type="ARBA" id="ARBA00022692"/>
    </source>
</evidence>
<dbReference type="InterPro" id="IPR023214">
    <property type="entry name" value="HAD_sf"/>
</dbReference>
<dbReference type="PANTHER" id="PTHR48085">
    <property type="entry name" value="CADMIUM/ZINC-TRANSPORTING ATPASE HMA2-RELATED"/>
    <property type="match status" value="1"/>
</dbReference>
<evidence type="ECO:0000256" key="9">
    <source>
        <dbReference type="SAM" id="MobiDB-lite"/>
    </source>
</evidence>
<keyword evidence="7 8" id="KW-0472">Membrane</keyword>
<dbReference type="Gene3D" id="3.40.1110.10">
    <property type="entry name" value="Calcium-transporting ATPase, cytoplasmic domain N"/>
    <property type="match status" value="1"/>
</dbReference>
<dbReference type="InterPro" id="IPR018303">
    <property type="entry name" value="ATPase_P-typ_P_site"/>
</dbReference>
<dbReference type="GO" id="GO:0016887">
    <property type="term" value="F:ATP hydrolysis activity"/>
    <property type="evidence" value="ECO:0007669"/>
    <property type="project" value="InterPro"/>
</dbReference>
<dbReference type="PANTHER" id="PTHR48085:SF3">
    <property type="entry name" value="INACTIVE CADMIUM_ZINC-TRANSPORTING ATPASE HMA3"/>
    <property type="match status" value="1"/>
</dbReference>
<feature type="transmembrane region" description="Helical" evidence="8">
    <location>
        <begin position="648"/>
        <end position="667"/>
    </location>
</feature>
<feature type="transmembrane region" description="Helical" evidence="8">
    <location>
        <begin position="673"/>
        <end position="695"/>
    </location>
</feature>
<evidence type="ECO:0000256" key="1">
    <source>
        <dbReference type="ARBA" id="ARBA00004141"/>
    </source>
</evidence>
<feature type="transmembrane region" description="Helical" evidence="8">
    <location>
        <begin position="338"/>
        <end position="366"/>
    </location>
</feature>
<dbReference type="NCBIfam" id="TIGR01512">
    <property type="entry name" value="ATPase-IB2_Cd"/>
    <property type="match status" value="1"/>
</dbReference>
<dbReference type="FunFam" id="3.40.1110.10:FF:000043">
    <property type="entry name" value="Putative cadmium/zinc-transporting ATPase 3"/>
    <property type="match status" value="1"/>
</dbReference>
<dbReference type="GO" id="GO:0005524">
    <property type="term" value="F:ATP binding"/>
    <property type="evidence" value="ECO:0007669"/>
    <property type="project" value="UniProtKB-UniRule"/>
</dbReference>
<evidence type="ECO:0000259" key="10">
    <source>
        <dbReference type="PROSITE" id="PS50846"/>
    </source>
</evidence>
<dbReference type="PROSITE" id="PS50846">
    <property type="entry name" value="HMA_2"/>
    <property type="match status" value="1"/>
</dbReference>
<feature type="transmembrane region" description="Helical" evidence="8">
    <location>
        <begin position="311"/>
        <end position="332"/>
    </location>
</feature>
<evidence type="ECO:0000256" key="2">
    <source>
        <dbReference type="ARBA" id="ARBA00006024"/>
    </source>
</evidence>
<dbReference type="FunFam" id="3.30.70.100:FF:000022">
    <property type="entry name" value="Putative cadmium/zinc-transporting ATPase 3"/>
    <property type="match status" value="1"/>
</dbReference>
<dbReference type="InterPro" id="IPR051014">
    <property type="entry name" value="Cation_Transport_ATPase_IB"/>
</dbReference>
<feature type="transmembrane region" description="Helical" evidence="8">
    <location>
        <begin position="89"/>
        <end position="109"/>
    </location>
</feature>
<evidence type="ECO:0000256" key="5">
    <source>
        <dbReference type="ARBA" id="ARBA00022967"/>
    </source>
</evidence>
<dbReference type="SFLD" id="SFLDS00003">
    <property type="entry name" value="Haloacid_Dehalogenase"/>
    <property type="match status" value="1"/>
</dbReference>
<dbReference type="NCBIfam" id="TIGR01494">
    <property type="entry name" value="ATPase_P-type"/>
    <property type="match status" value="2"/>
</dbReference>
<dbReference type="InterPro" id="IPR001757">
    <property type="entry name" value="P_typ_ATPase"/>
</dbReference>
<evidence type="ECO:0000256" key="8">
    <source>
        <dbReference type="RuleBase" id="RU362081"/>
    </source>
</evidence>
<keyword evidence="6 8" id="KW-1133">Transmembrane helix</keyword>
<sequence>MADHEKLIKKSYFEVLGICCASEVALLERIMEQVNGVKEISVILPTKTLIVVHDSLLLSDTQIVEVLNKARLEASVQPKGDDNFTRNKWPAPSVMACGVLLALSFLKFVWRPFQWLALVTVVIGAPSIAIRSFASIRNLTLNINILVLLAVVGTLVLQDYWEAGTIVFLFSIAHWLETRASYKAMAAMSALTSMAPQRATISETGEQVDVDFVKLDTILAVKAGEAIPIDGVVVEGKCEVDEKMLSGESFPVAKEPGSTVWAGSINLNGYIAVRTTALARDSVVARMAKLVEDAHKKKSQTERFIDKCAKYYIPLVMIISASFAIIPAVLRFPNENYWFHLALVVLVSTCPCALVISTPVTIFCALSRAATTGLLIKGGDYLELLAKVKTVAFDKTGTLTRGEFSVIDFRSLSHDISFNTLLYWVSSIESKSSHPMADALVGHGRSQSIEPNPENVEDFQNFPGEGVYGKIDGKDIYIGNWRIGLRAGCEKDSLDVQSMSRETNGYIYCGAALVGIFRLSDTCRSGAAEAIKELEELCIRSAMLTGDSNAAAMTAYDQLDRALDTVHAELLPEEKAQFIKEFKRNGPVAMIGDGINDALALATADIGISMGISGSALAMETGHAILMSNDIRKIPNAIRLAKRAFRKLVENVIISVGTKSVILALAFAGYPLVWAAVLTDVGTCLIVILNSMLLLKDTEKQDGRVSRHKYGTFSTLSCKRDESTNRANKQHGYNGGYAPLETKSCKNECCDKVTRKATSQISSLCGYNTASPSSKSREQITESSCRRGEDSNEGCGAKQYTDECCGEVTNVMRSNSTCSKQTAYRENENLCCSKSVERIRCEEETSDRTIGNSSECCLQIEGSSSECNYYGAGCVDECISSKKRETEKCCFNQKEKERSRKVDGISATNPLKSDIVKCCKKYGDKCCGRYNQQAGSSSGGSLLGIVIE</sequence>
<dbReference type="InterPro" id="IPR044492">
    <property type="entry name" value="P_typ_ATPase_HD_dom"/>
</dbReference>
<feature type="transmembrane region" description="Helical" evidence="8">
    <location>
        <begin position="141"/>
        <end position="157"/>
    </location>
</feature>
<dbReference type="InterPro" id="IPR023298">
    <property type="entry name" value="ATPase_P-typ_TM_dom_sf"/>
</dbReference>
<dbReference type="PROSITE" id="PS01229">
    <property type="entry name" value="COF_2"/>
    <property type="match status" value="1"/>
</dbReference>
<dbReference type="SUPFAM" id="SSF55008">
    <property type="entry name" value="HMA, heavy metal-associated domain"/>
    <property type="match status" value="1"/>
</dbReference>
<dbReference type="CDD" id="cd02079">
    <property type="entry name" value="P-type_ATPase_HM"/>
    <property type="match status" value="1"/>
</dbReference>
<protein>
    <submittedName>
        <fullName evidence="11">HMA2 protein</fullName>
    </submittedName>
</protein>
<dbReference type="SUPFAM" id="SSF81653">
    <property type="entry name" value="Calcium ATPase, transduction domain A"/>
    <property type="match status" value="1"/>
</dbReference>
<name>A0A455LTA1_MORAL</name>
<dbReference type="Gene3D" id="3.40.50.1000">
    <property type="entry name" value="HAD superfamily/HAD-like"/>
    <property type="match status" value="1"/>
</dbReference>
<dbReference type="SFLD" id="SFLDG00002">
    <property type="entry name" value="C1.7:_P-type_atpase_like"/>
    <property type="match status" value="1"/>
</dbReference>
<gene>
    <name evidence="11" type="primary">HMA2</name>
</gene>
<keyword evidence="3 8" id="KW-0812">Transmembrane</keyword>
<comment type="subcellular location">
    <subcellularLocation>
        <location evidence="1">Membrane</location>
        <topology evidence="1">Multi-pass membrane protein</topology>
    </subcellularLocation>
</comment>
<keyword evidence="5" id="KW-1278">Translocase</keyword>
<dbReference type="FunFam" id="2.70.150.10:FF:000002">
    <property type="entry name" value="Copper-transporting ATPase 1, putative"/>
    <property type="match status" value="1"/>
</dbReference>
<dbReference type="GO" id="GO:0046872">
    <property type="term" value="F:metal ion binding"/>
    <property type="evidence" value="ECO:0007669"/>
    <property type="project" value="UniProtKB-KW"/>
</dbReference>
<dbReference type="CDD" id="cd00371">
    <property type="entry name" value="HMA"/>
    <property type="match status" value="1"/>
</dbReference>
<feature type="transmembrane region" description="Helical" evidence="8">
    <location>
        <begin position="163"/>
        <end position="182"/>
    </location>
</feature>
<keyword evidence="8" id="KW-0067">ATP-binding</keyword>
<dbReference type="Gene3D" id="3.30.70.100">
    <property type="match status" value="1"/>
</dbReference>
<dbReference type="InterPro" id="IPR036412">
    <property type="entry name" value="HAD-like_sf"/>
</dbReference>
<dbReference type="Gene3D" id="2.70.150.10">
    <property type="entry name" value="Calcium-transporting ATPase, cytoplasmic transduction domain A"/>
    <property type="match status" value="1"/>
</dbReference>
<evidence type="ECO:0000256" key="4">
    <source>
        <dbReference type="ARBA" id="ARBA00022723"/>
    </source>
</evidence>
<dbReference type="SFLD" id="SFLDF00027">
    <property type="entry name" value="p-type_atpase"/>
    <property type="match status" value="1"/>
</dbReference>
<dbReference type="PROSITE" id="PS00154">
    <property type="entry name" value="ATPASE_E1_E2"/>
    <property type="match status" value="1"/>
</dbReference>
<comment type="similarity">
    <text evidence="2 8">Belongs to the cation transport ATPase (P-type) (TC 3.A.3) family. Type IB subfamily.</text>
</comment>
<feature type="domain" description="HMA" evidence="10">
    <location>
        <begin position="9"/>
        <end position="75"/>
    </location>
</feature>
<feature type="region of interest" description="Disordered" evidence="9">
    <location>
        <begin position="766"/>
        <end position="795"/>
    </location>
</feature>
<dbReference type="InterPro" id="IPR008250">
    <property type="entry name" value="ATPase_P-typ_transduc_dom_A_sf"/>
</dbReference>
<evidence type="ECO:0000256" key="7">
    <source>
        <dbReference type="ARBA" id="ARBA00023136"/>
    </source>
</evidence>
<dbReference type="PRINTS" id="PR00119">
    <property type="entry name" value="CATATPASE"/>
</dbReference>